<dbReference type="EMBL" id="JACVVK020000228">
    <property type="protein sequence ID" value="KAK7483332.1"/>
    <property type="molecule type" value="Genomic_DNA"/>
</dbReference>
<evidence type="ECO:0000256" key="9">
    <source>
        <dbReference type="SAM" id="Phobius"/>
    </source>
</evidence>
<dbReference type="Pfam" id="PF14670">
    <property type="entry name" value="FXa_inhibition"/>
    <property type="match status" value="1"/>
</dbReference>
<dbReference type="SMART" id="SM00042">
    <property type="entry name" value="CUB"/>
    <property type="match status" value="1"/>
</dbReference>
<keyword evidence="5" id="KW-0325">Glycoprotein</keyword>
<comment type="caution">
    <text evidence="11">The sequence shown here is derived from an EMBL/GenBank/DDBJ whole genome shotgun (WGS) entry which is preliminary data.</text>
</comment>
<sequence>CGGNFTSQVGILRSPDHPTNYSHNLNCVYVISRPEGERITLTFDEFDLQEDDECTFDHLKITDGPTENSPLIGKFCGSTVKDIVRTFGNSMWIQLKTDGSESGKGFSATFTSGVIEQNFLLITNDVFDSFDSLFLIDIDTETDIGVPVVTTAPFAIDYDPVDNQIFWTELGVGEIRKASLNGSGNTLFWASPNRSDATLAGLAVDPLSRLVFYVDAGNDVIGMITITGSVHQAIITSDIDKPRCIALDTMNGVMYWSEVGRLDQVERANYDGTDRRVLVSGNLLVPNGLALDLQNSRLYFVDASTERLESTNLDGGDRQLINSFQNSHFFGLALHKGILYLTDWGPSRHETNASRLYRMKTDGPNGCGNHRGMCSHICIPSPGNSYKCICPEGEVLGSDHKTCGVAGTSASTADNLGAIIGGSVAGAALLIIAVIIVIFIVNQRKRRTSKRQPQQRQEPEASPHNSLGQPVFQRGPLEREFHRARAPTPRSNHGIVVEPHVYDVPVETGVPPPKVCDRPENDGYLHAVPSQEGGHAYFAFRVDSDTVTHSASTTS</sequence>
<keyword evidence="3" id="KW-0677">Repeat</keyword>
<feature type="region of interest" description="Disordered" evidence="8">
    <location>
        <begin position="446"/>
        <end position="471"/>
    </location>
</feature>
<evidence type="ECO:0000256" key="7">
    <source>
        <dbReference type="PROSITE-ProRule" id="PRU00461"/>
    </source>
</evidence>
<dbReference type="InterPro" id="IPR035914">
    <property type="entry name" value="Sperma_CUB_dom_sf"/>
</dbReference>
<evidence type="ECO:0000256" key="5">
    <source>
        <dbReference type="ARBA" id="ARBA00023180"/>
    </source>
</evidence>
<evidence type="ECO:0000256" key="3">
    <source>
        <dbReference type="ARBA" id="ARBA00022737"/>
    </source>
</evidence>
<gene>
    <name evidence="11" type="ORF">BaRGS_00025392</name>
</gene>
<reference evidence="11 12" key="1">
    <citation type="journal article" date="2023" name="Sci. Data">
        <title>Genome assembly of the Korean intertidal mud-creeper Batillaria attramentaria.</title>
        <authorList>
            <person name="Patra A.K."/>
            <person name="Ho P.T."/>
            <person name="Jun S."/>
            <person name="Lee S.J."/>
            <person name="Kim Y."/>
            <person name="Won Y.J."/>
        </authorList>
    </citation>
    <scope>NUCLEOTIDE SEQUENCE [LARGE SCALE GENOMIC DNA]</scope>
    <source>
        <strain evidence="11">Wonlab-2016</strain>
    </source>
</reference>
<proteinExistence type="predicted"/>
<keyword evidence="2" id="KW-0732">Signal</keyword>
<dbReference type="SMART" id="SM00135">
    <property type="entry name" value="LY"/>
    <property type="match status" value="5"/>
</dbReference>
<dbReference type="CDD" id="cd00053">
    <property type="entry name" value="EGF"/>
    <property type="match status" value="1"/>
</dbReference>
<evidence type="ECO:0000313" key="12">
    <source>
        <dbReference type="Proteomes" id="UP001519460"/>
    </source>
</evidence>
<dbReference type="SUPFAM" id="SSF57196">
    <property type="entry name" value="EGF/Laminin"/>
    <property type="match status" value="1"/>
</dbReference>
<comment type="caution">
    <text evidence="6">Lacks conserved residue(s) required for the propagation of feature annotation.</text>
</comment>
<evidence type="ECO:0000256" key="8">
    <source>
        <dbReference type="SAM" id="MobiDB-lite"/>
    </source>
</evidence>
<feature type="non-terminal residue" evidence="11">
    <location>
        <position position="1"/>
    </location>
</feature>
<dbReference type="PROSITE" id="PS51120">
    <property type="entry name" value="LDLRB"/>
    <property type="match status" value="1"/>
</dbReference>
<protein>
    <recommendedName>
        <fullName evidence="10">CUB domain-containing protein</fullName>
    </recommendedName>
</protein>
<keyword evidence="9" id="KW-1133">Transmembrane helix</keyword>
<dbReference type="Pfam" id="PF00058">
    <property type="entry name" value="Ldl_recept_b"/>
    <property type="match status" value="2"/>
</dbReference>
<dbReference type="SUPFAM" id="SSF63825">
    <property type="entry name" value="YWTD domain"/>
    <property type="match status" value="1"/>
</dbReference>
<evidence type="ECO:0000313" key="11">
    <source>
        <dbReference type="EMBL" id="KAK7483332.1"/>
    </source>
</evidence>
<organism evidence="11 12">
    <name type="scientific">Batillaria attramentaria</name>
    <dbReference type="NCBI Taxonomy" id="370345"/>
    <lineage>
        <taxon>Eukaryota</taxon>
        <taxon>Metazoa</taxon>
        <taxon>Spiralia</taxon>
        <taxon>Lophotrochozoa</taxon>
        <taxon>Mollusca</taxon>
        <taxon>Gastropoda</taxon>
        <taxon>Caenogastropoda</taxon>
        <taxon>Sorbeoconcha</taxon>
        <taxon>Cerithioidea</taxon>
        <taxon>Batillariidae</taxon>
        <taxon>Batillaria</taxon>
    </lineage>
</organism>
<evidence type="ECO:0000256" key="1">
    <source>
        <dbReference type="ARBA" id="ARBA00022536"/>
    </source>
</evidence>
<dbReference type="Proteomes" id="UP001519460">
    <property type="component" value="Unassembled WGS sequence"/>
</dbReference>
<dbReference type="AlphaFoldDB" id="A0ABD0K8C3"/>
<keyword evidence="9" id="KW-0812">Transmembrane</keyword>
<dbReference type="InterPro" id="IPR050778">
    <property type="entry name" value="Cueball_EGF_LRP_Nidogen"/>
</dbReference>
<keyword evidence="4" id="KW-1015">Disulfide bond</keyword>
<dbReference type="FunFam" id="2.120.10.30:FF:000241">
    <property type="entry name" value="Low-density lipoprotein receptor-related protein 6"/>
    <property type="match status" value="1"/>
</dbReference>
<keyword evidence="1" id="KW-0245">EGF-like domain</keyword>
<dbReference type="CDD" id="cd00041">
    <property type="entry name" value="CUB"/>
    <property type="match status" value="1"/>
</dbReference>
<evidence type="ECO:0000256" key="2">
    <source>
        <dbReference type="ARBA" id="ARBA00022729"/>
    </source>
</evidence>
<evidence type="ECO:0000259" key="10">
    <source>
        <dbReference type="PROSITE" id="PS01180"/>
    </source>
</evidence>
<dbReference type="InterPro" id="IPR011042">
    <property type="entry name" value="6-blade_b-propeller_TolB-like"/>
</dbReference>
<name>A0ABD0K8C3_9CAEN</name>
<dbReference type="PANTHER" id="PTHR46513">
    <property type="entry name" value="VITELLOGENIN RECEPTOR-LIKE PROTEIN-RELATED-RELATED"/>
    <property type="match status" value="1"/>
</dbReference>
<dbReference type="Gene3D" id="2.120.10.30">
    <property type="entry name" value="TolB, C-terminal domain"/>
    <property type="match status" value="1"/>
</dbReference>
<dbReference type="Pfam" id="PF00431">
    <property type="entry name" value="CUB"/>
    <property type="match status" value="1"/>
</dbReference>
<feature type="repeat" description="LDL-receptor class B" evidence="7">
    <location>
        <begin position="252"/>
        <end position="295"/>
    </location>
</feature>
<keyword evidence="12" id="KW-1185">Reference proteome</keyword>
<dbReference type="PANTHER" id="PTHR46513:SF13">
    <property type="entry name" value="EGF-LIKE DOMAIN-CONTAINING PROTEIN"/>
    <property type="match status" value="1"/>
</dbReference>
<dbReference type="InterPro" id="IPR000033">
    <property type="entry name" value="LDLR_classB_rpt"/>
</dbReference>
<dbReference type="Gene3D" id="2.60.120.290">
    <property type="entry name" value="Spermadhesin, CUB domain"/>
    <property type="match status" value="1"/>
</dbReference>
<evidence type="ECO:0000256" key="4">
    <source>
        <dbReference type="ARBA" id="ARBA00023157"/>
    </source>
</evidence>
<accession>A0ABD0K8C3</accession>
<feature type="transmembrane region" description="Helical" evidence="9">
    <location>
        <begin position="416"/>
        <end position="441"/>
    </location>
</feature>
<dbReference type="SUPFAM" id="SSF49854">
    <property type="entry name" value="Spermadhesin, CUB domain"/>
    <property type="match status" value="1"/>
</dbReference>
<dbReference type="Gene3D" id="2.10.25.10">
    <property type="entry name" value="Laminin"/>
    <property type="match status" value="1"/>
</dbReference>
<dbReference type="PROSITE" id="PS01180">
    <property type="entry name" value="CUB"/>
    <property type="match status" value="1"/>
</dbReference>
<evidence type="ECO:0000256" key="6">
    <source>
        <dbReference type="PROSITE-ProRule" id="PRU00059"/>
    </source>
</evidence>
<dbReference type="FunFam" id="2.60.120.290:FF:000018">
    <property type="entry name" value="cubilin"/>
    <property type="match status" value="1"/>
</dbReference>
<feature type="domain" description="CUB" evidence="10">
    <location>
        <begin position="1"/>
        <end position="113"/>
    </location>
</feature>
<dbReference type="InterPro" id="IPR000859">
    <property type="entry name" value="CUB_dom"/>
</dbReference>
<keyword evidence="9" id="KW-0472">Membrane</keyword>